<dbReference type="PANTHER" id="PTHR30337">
    <property type="entry name" value="COMPONENT OF ATP-DEPENDENT DSDNA EXONUCLEASE"/>
    <property type="match status" value="1"/>
</dbReference>
<dbReference type="InterPro" id="IPR029052">
    <property type="entry name" value="Metallo-depent_PP-like"/>
</dbReference>
<evidence type="ECO:0000256" key="7">
    <source>
        <dbReference type="RuleBase" id="RU363069"/>
    </source>
</evidence>
<organism evidence="10 11">
    <name type="scientific">Eubacterium pyruvativorans</name>
    <dbReference type="NCBI Taxonomy" id="155865"/>
    <lineage>
        <taxon>Bacteria</taxon>
        <taxon>Bacillati</taxon>
        <taxon>Bacillota</taxon>
        <taxon>Clostridia</taxon>
        <taxon>Eubacteriales</taxon>
        <taxon>Eubacteriaceae</taxon>
        <taxon>Eubacterium</taxon>
    </lineage>
</organism>
<dbReference type="NCBIfam" id="TIGR00619">
    <property type="entry name" value="sbcd"/>
    <property type="match status" value="1"/>
</dbReference>
<reference evidence="10 11" key="1">
    <citation type="submission" date="2016-10" db="EMBL/GenBank/DDBJ databases">
        <authorList>
            <person name="de Groot N.N."/>
        </authorList>
    </citation>
    <scope>NUCLEOTIDE SEQUENCE [LARGE SCALE GENOMIC DNA]</scope>
    <source>
        <strain evidence="10 11">KHGC13</strain>
    </source>
</reference>
<keyword evidence="7" id="KW-0255">Endonuclease</keyword>
<dbReference type="InterPro" id="IPR041796">
    <property type="entry name" value="Mre11_N"/>
</dbReference>
<sequence>MKLIHLSDLHLGKRVNEFSMIEDQEYILRQILDIVEAEQPEAVLIAGDVYDKAVPSAEAVGLFDRFLNRLADGSRKIFVISGNHDSAERIAFGRSLMDRSGVYLSPVFHGPVEGIPVWERNAGREDDPVMIYLLPFIKPIHARKAFPEQEESINSYSDALDAAIRAMDIDPSKRNVLVAHQFVTGASRSDSEEISVGGLDNVNADVFSGFDYAALGHIHNPQQIGERVRYCGTPLKYSFSEAGHEKSVTVAELGPRDRGGRETEVADGRPDGLCPLRIREIPLTPVRDMKEIRGSFDQVTDPAYAEQAGADRNYFRIILTDERDVPDAVGRLRKVYPYVMRLDYDNARTRRNREIDSTEAVREQSPEENFDAFYALQNNRPMTEEERRCVRTLIEEIWGGEA</sequence>
<dbReference type="OrthoDB" id="9773856at2"/>
<feature type="domain" description="Calcineurin-like phosphoesterase" evidence="8">
    <location>
        <begin position="1"/>
        <end position="221"/>
    </location>
</feature>
<evidence type="ECO:0000256" key="5">
    <source>
        <dbReference type="ARBA" id="ARBA00022801"/>
    </source>
</evidence>
<evidence type="ECO:0000256" key="1">
    <source>
        <dbReference type="ARBA" id="ARBA00010555"/>
    </source>
</evidence>
<evidence type="ECO:0000256" key="4">
    <source>
        <dbReference type="ARBA" id="ARBA00022722"/>
    </source>
</evidence>
<dbReference type="Pfam" id="PF00149">
    <property type="entry name" value="Metallophos"/>
    <property type="match status" value="1"/>
</dbReference>
<evidence type="ECO:0000256" key="6">
    <source>
        <dbReference type="ARBA" id="ARBA00022839"/>
    </source>
</evidence>
<dbReference type="GO" id="GO:0008408">
    <property type="term" value="F:3'-5' exonuclease activity"/>
    <property type="evidence" value="ECO:0007669"/>
    <property type="project" value="InterPro"/>
</dbReference>
<keyword evidence="5 7" id="KW-0378">Hydrolase</keyword>
<evidence type="ECO:0000256" key="3">
    <source>
        <dbReference type="ARBA" id="ARBA00013365"/>
    </source>
</evidence>
<comment type="subunit">
    <text evidence="2 7">Heterodimer of SbcC and SbcD.</text>
</comment>
<evidence type="ECO:0000259" key="9">
    <source>
        <dbReference type="Pfam" id="PF12320"/>
    </source>
</evidence>
<feature type="domain" description="Nuclease SbcCD subunit D C-terminal" evidence="9">
    <location>
        <begin position="286"/>
        <end position="377"/>
    </location>
</feature>
<keyword evidence="6 7" id="KW-0269">Exonuclease</keyword>
<evidence type="ECO:0000259" key="8">
    <source>
        <dbReference type="Pfam" id="PF00149"/>
    </source>
</evidence>
<dbReference type="STRING" id="155865.SAMN05216515_10745"/>
<dbReference type="InterPro" id="IPR004593">
    <property type="entry name" value="SbcD"/>
</dbReference>
<dbReference type="InterPro" id="IPR026843">
    <property type="entry name" value="SbcD_C"/>
</dbReference>
<accession>A0A1I7GDR2</accession>
<keyword evidence="11" id="KW-1185">Reference proteome</keyword>
<dbReference type="SUPFAM" id="SSF56300">
    <property type="entry name" value="Metallo-dependent phosphatases"/>
    <property type="match status" value="1"/>
</dbReference>
<proteinExistence type="inferred from homology"/>
<comment type="function">
    <text evidence="7">SbcCD cleaves DNA hairpin structures. These structures can inhibit DNA replication and are intermediates in certain DNA recombination reactions. The complex acts as a 3'-&gt;5' double strand exonuclease that can open hairpins. It also has a 5' single-strand endonuclease activity.</text>
</comment>
<name>A0A1I7GDR2_9FIRM</name>
<dbReference type="PANTHER" id="PTHR30337:SF0">
    <property type="entry name" value="NUCLEASE SBCCD SUBUNIT D"/>
    <property type="match status" value="1"/>
</dbReference>
<dbReference type="CDD" id="cd00840">
    <property type="entry name" value="MPP_Mre11_N"/>
    <property type="match status" value="1"/>
</dbReference>
<dbReference type="Proteomes" id="UP000198817">
    <property type="component" value="Unassembled WGS sequence"/>
</dbReference>
<dbReference type="InterPro" id="IPR050535">
    <property type="entry name" value="DNA_Repair-Maintenance_Comp"/>
</dbReference>
<dbReference type="GO" id="GO:0006310">
    <property type="term" value="P:DNA recombination"/>
    <property type="evidence" value="ECO:0007669"/>
    <property type="project" value="UniProtKB-KW"/>
</dbReference>
<evidence type="ECO:0000313" key="11">
    <source>
        <dbReference type="Proteomes" id="UP000198817"/>
    </source>
</evidence>
<keyword evidence="4 7" id="KW-0540">Nuclease</keyword>
<dbReference type="Gene3D" id="3.60.21.10">
    <property type="match status" value="1"/>
</dbReference>
<dbReference type="RefSeq" id="WP_090470698.1">
    <property type="nucleotide sequence ID" value="NZ_FOWF01000007.1"/>
</dbReference>
<evidence type="ECO:0000313" key="10">
    <source>
        <dbReference type="EMBL" id="SFU46622.1"/>
    </source>
</evidence>
<evidence type="ECO:0000256" key="2">
    <source>
        <dbReference type="ARBA" id="ARBA00011322"/>
    </source>
</evidence>
<dbReference type="GO" id="GO:0004519">
    <property type="term" value="F:endonuclease activity"/>
    <property type="evidence" value="ECO:0007669"/>
    <property type="project" value="UniProtKB-KW"/>
</dbReference>
<dbReference type="Pfam" id="PF12320">
    <property type="entry name" value="SbcD_C"/>
    <property type="match status" value="1"/>
</dbReference>
<protein>
    <recommendedName>
        <fullName evidence="3 7">Nuclease SbcCD subunit D</fullName>
    </recommendedName>
</protein>
<dbReference type="EMBL" id="FPBT01000006">
    <property type="protein sequence ID" value="SFU46622.1"/>
    <property type="molecule type" value="Genomic_DNA"/>
</dbReference>
<comment type="similarity">
    <text evidence="1 7">Belongs to the SbcD family.</text>
</comment>
<dbReference type="InterPro" id="IPR004843">
    <property type="entry name" value="Calcineurin-like_PHP"/>
</dbReference>
<dbReference type="GO" id="GO:0006260">
    <property type="term" value="P:DNA replication"/>
    <property type="evidence" value="ECO:0007669"/>
    <property type="project" value="UniProtKB-KW"/>
</dbReference>
<keyword evidence="7" id="KW-0233">DNA recombination</keyword>
<dbReference type="AlphaFoldDB" id="A0A1I7GDR2"/>
<gene>
    <name evidence="7" type="primary">sbcD</name>
    <name evidence="10" type="ORF">SAMN05216508_10645</name>
</gene>
<keyword evidence="7" id="KW-0235">DNA replication</keyword>